<keyword evidence="6 14" id="KW-0808">Transferase</keyword>
<dbReference type="Proteomes" id="UP000824072">
    <property type="component" value="Unassembled WGS sequence"/>
</dbReference>
<feature type="binding site" evidence="13">
    <location>
        <position position="116"/>
    </location>
    <ligand>
        <name>substrate</name>
    </ligand>
</feature>
<dbReference type="EC" id="2.7.2.4" evidence="14"/>
<evidence type="ECO:0000256" key="10">
    <source>
        <dbReference type="ARBA" id="ARBA00022915"/>
    </source>
</evidence>
<dbReference type="Gene3D" id="3.30.2130.10">
    <property type="entry name" value="VC0802-like"/>
    <property type="match status" value="1"/>
</dbReference>
<reference evidence="17" key="1">
    <citation type="submission" date="2020-10" db="EMBL/GenBank/DDBJ databases">
        <authorList>
            <person name="Gilroy R."/>
        </authorList>
    </citation>
    <scope>NUCLEOTIDE SEQUENCE</scope>
    <source>
        <strain evidence="17">ChiHcec3-11533</strain>
    </source>
</reference>
<dbReference type="GO" id="GO:0019877">
    <property type="term" value="P:diaminopimelate biosynthetic process"/>
    <property type="evidence" value="ECO:0007669"/>
    <property type="project" value="UniProtKB-KW"/>
</dbReference>
<evidence type="ECO:0000256" key="12">
    <source>
        <dbReference type="ARBA" id="ARBA00047872"/>
    </source>
</evidence>
<dbReference type="InterPro" id="IPR054352">
    <property type="entry name" value="ACT_Aspartokinase"/>
</dbReference>
<dbReference type="EMBL" id="DVMU01000046">
    <property type="protein sequence ID" value="HIU33312.1"/>
    <property type="molecule type" value="Genomic_DNA"/>
</dbReference>
<feature type="binding site" evidence="13">
    <location>
        <position position="51"/>
    </location>
    <ligand>
        <name>substrate</name>
    </ligand>
</feature>
<dbReference type="GO" id="GO:0005829">
    <property type="term" value="C:cytosol"/>
    <property type="evidence" value="ECO:0007669"/>
    <property type="project" value="TreeGrafter"/>
</dbReference>
<comment type="similarity">
    <text evidence="5 14">Belongs to the aspartokinase family.</text>
</comment>
<protein>
    <recommendedName>
        <fullName evidence="14">Aspartokinase</fullName>
        <ecNumber evidence="14">2.7.2.4</ecNumber>
    </recommendedName>
</protein>
<sequence length="445" mass="49111">MSTIVCKFGGSSLADASGFRKAREILLADPRRRYVVPSAPGKRHSGDEKITDLLYRCYAKVEKGEDFSDIFEKIAARYIGIAEELGMDFDPRPLLEETKARILSVHTPDFVASRGEYLNGVLLSKFLGWDFLDAAQVMHFDKQGNFAAEWTNRALGEELKAHEHAVIPGFYGAFPDGSVRTFSRGGSDISGAVVARAAQAELYENWTDVSGFLMADPRIVENPKGIEMLTYRELRELSYMGATVLHEDAIFPVHKAGIPTNIRNTNDPSHPGTMIVSREEDVKSRQPITGIAGHKNFSLISIEKAMMNAELGFGRRVLQAVEEFGISFEHLPTGIDTMCVIISDKELNLHRDKLINRLSDICQPDHIEISSGLALIATVGQGMVRTRGTAARLFNALYKANVNVRMIDQGSSELNIIVGVDGEEFETAVRAIYKAFIEEGPAQGV</sequence>
<dbReference type="SUPFAM" id="SSF55021">
    <property type="entry name" value="ACT-like"/>
    <property type="match status" value="2"/>
</dbReference>
<evidence type="ECO:0000256" key="15">
    <source>
        <dbReference type="RuleBase" id="RU004249"/>
    </source>
</evidence>
<keyword evidence="15" id="KW-0028">Amino-acid biosynthesis</keyword>
<dbReference type="InterPro" id="IPR018042">
    <property type="entry name" value="Aspartate_kinase_CS"/>
</dbReference>
<dbReference type="PROSITE" id="PS00324">
    <property type="entry name" value="ASPARTOKINASE"/>
    <property type="match status" value="1"/>
</dbReference>
<dbReference type="FunFam" id="3.30.2130.10:FF:000001">
    <property type="entry name" value="Bifunctional aspartokinase/homoserine dehydrogenase"/>
    <property type="match status" value="1"/>
</dbReference>
<evidence type="ECO:0000256" key="3">
    <source>
        <dbReference type="ARBA" id="ARBA00004986"/>
    </source>
</evidence>
<evidence type="ECO:0000256" key="4">
    <source>
        <dbReference type="ARBA" id="ARBA00005139"/>
    </source>
</evidence>
<dbReference type="PIRSF" id="PIRSF000726">
    <property type="entry name" value="Asp_kin"/>
    <property type="match status" value="1"/>
</dbReference>
<dbReference type="PANTHER" id="PTHR21499:SF67">
    <property type="entry name" value="ASPARTOKINASE 3"/>
    <property type="match status" value="1"/>
</dbReference>
<dbReference type="InterPro" id="IPR002912">
    <property type="entry name" value="ACT_dom"/>
</dbReference>
<evidence type="ECO:0000256" key="13">
    <source>
        <dbReference type="PIRSR" id="PIRSR000726-1"/>
    </source>
</evidence>
<comment type="function">
    <text evidence="1">Catalyzes the phosphorylation of the beta-carboxyl group of aspartic acid with ATP to yield 4-phospho-L-aspartate, which is involved in the branched biosynthetic pathway leading to the biosynthesis of amino acids threonine, isoleucine and methionine.</text>
</comment>
<dbReference type="InterPro" id="IPR001048">
    <property type="entry name" value="Asp/Glu/Uridylate_kinase"/>
</dbReference>
<dbReference type="AlphaFoldDB" id="A0A9D1LC61"/>
<gene>
    <name evidence="17" type="ORF">IAB02_01990</name>
</gene>
<evidence type="ECO:0000256" key="1">
    <source>
        <dbReference type="ARBA" id="ARBA00003121"/>
    </source>
</evidence>
<reference evidence="17" key="2">
    <citation type="journal article" date="2021" name="PeerJ">
        <title>Extensive microbial diversity within the chicken gut microbiome revealed by metagenomics and culture.</title>
        <authorList>
            <person name="Gilroy R."/>
            <person name="Ravi A."/>
            <person name="Getino M."/>
            <person name="Pursley I."/>
            <person name="Horton D.L."/>
            <person name="Alikhan N.F."/>
            <person name="Baker D."/>
            <person name="Gharbi K."/>
            <person name="Hall N."/>
            <person name="Watson M."/>
            <person name="Adriaenssens E.M."/>
            <person name="Foster-Nyarko E."/>
            <person name="Jarju S."/>
            <person name="Secka A."/>
            <person name="Antonio M."/>
            <person name="Oren A."/>
            <person name="Chaudhuri R.R."/>
            <person name="La Ragione R."/>
            <person name="Hildebrand F."/>
            <person name="Pallen M.J."/>
        </authorList>
    </citation>
    <scope>NUCLEOTIDE SEQUENCE</scope>
    <source>
        <strain evidence="17">ChiHcec3-11533</strain>
    </source>
</reference>
<dbReference type="NCBIfam" id="NF006540">
    <property type="entry name" value="PRK09034.1"/>
    <property type="match status" value="1"/>
</dbReference>
<dbReference type="GO" id="GO:0009090">
    <property type="term" value="P:homoserine biosynthetic process"/>
    <property type="evidence" value="ECO:0007669"/>
    <property type="project" value="TreeGrafter"/>
</dbReference>
<feature type="binding site" evidence="13">
    <location>
        <position position="218"/>
    </location>
    <ligand>
        <name>ATP</name>
        <dbReference type="ChEBI" id="CHEBI:30616"/>
    </ligand>
</feature>
<dbReference type="Pfam" id="PF22468">
    <property type="entry name" value="ACT_9"/>
    <property type="match status" value="1"/>
</dbReference>
<dbReference type="NCBIfam" id="TIGR00657">
    <property type="entry name" value="asp_kinases"/>
    <property type="match status" value="1"/>
</dbReference>
<dbReference type="InterPro" id="IPR001341">
    <property type="entry name" value="Asp_kinase"/>
</dbReference>
<dbReference type="PROSITE" id="PS51671">
    <property type="entry name" value="ACT"/>
    <property type="match status" value="1"/>
</dbReference>
<feature type="binding site" evidence="13">
    <location>
        <begin position="7"/>
        <end position="10"/>
    </location>
    <ligand>
        <name>ATP</name>
        <dbReference type="ChEBI" id="CHEBI:30616"/>
    </ligand>
</feature>
<accession>A0A9D1LC61</accession>
<dbReference type="Gene3D" id="3.40.1160.10">
    <property type="entry name" value="Acetylglutamate kinase-like"/>
    <property type="match status" value="1"/>
</dbReference>
<evidence type="ECO:0000313" key="18">
    <source>
        <dbReference type="Proteomes" id="UP000824072"/>
    </source>
</evidence>
<evidence type="ECO:0000256" key="11">
    <source>
        <dbReference type="ARBA" id="ARBA00023154"/>
    </source>
</evidence>
<keyword evidence="11" id="KW-0457">Lysine biosynthesis</keyword>
<keyword evidence="7 13" id="KW-0547">Nucleotide-binding</keyword>
<name>A0A9D1LC61_9FIRM</name>
<evidence type="ECO:0000256" key="7">
    <source>
        <dbReference type="ARBA" id="ARBA00022741"/>
    </source>
</evidence>
<dbReference type="GO" id="GO:0004072">
    <property type="term" value="F:aspartate kinase activity"/>
    <property type="evidence" value="ECO:0007669"/>
    <property type="project" value="UniProtKB-EC"/>
</dbReference>
<dbReference type="Pfam" id="PF00696">
    <property type="entry name" value="AA_kinase"/>
    <property type="match status" value="1"/>
</dbReference>
<evidence type="ECO:0000256" key="14">
    <source>
        <dbReference type="RuleBase" id="RU003448"/>
    </source>
</evidence>
<comment type="pathway">
    <text evidence="4 15">Amino-acid biosynthesis; L-threonine biosynthesis; L-threonine from L-aspartate: step 1/5.</text>
</comment>
<comment type="catalytic activity">
    <reaction evidence="12 14">
        <text>L-aspartate + ATP = 4-phospho-L-aspartate + ADP</text>
        <dbReference type="Rhea" id="RHEA:23776"/>
        <dbReference type="ChEBI" id="CHEBI:29991"/>
        <dbReference type="ChEBI" id="CHEBI:30616"/>
        <dbReference type="ChEBI" id="CHEBI:57535"/>
        <dbReference type="ChEBI" id="CHEBI:456216"/>
        <dbReference type="EC" id="2.7.2.4"/>
    </reaction>
</comment>
<dbReference type="InterPro" id="IPR005260">
    <property type="entry name" value="Asp_kin_monofn"/>
</dbReference>
<dbReference type="CDD" id="cd04916">
    <property type="entry name" value="ACT_AKiii-YclM-BS_2"/>
    <property type="match status" value="1"/>
</dbReference>
<dbReference type="GO" id="GO:0005524">
    <property type="term" value="F:ATP binding"/>
    <property type="evidence" value="ECO:0007669"/>
    <property type="project" value="UniProtKB-KW"/>
</dbReference>
<dbReference type="GO" id="GO:0009089">
    <property type="term" value="P:lysine biosynthetic process via diaminopimelate"/>
    <property type="evidence" value="ECO:0007669"/>
    <property type="project" value="InterPro"/>
</dbReference>
<dbReference type="InterPro" id="IPR036393">
    <property type="entry name" value="AceGlu_kinase-like_sf"/>
</dbReference>
<evidence type="ECO:0000256" key="2">
    <source>
        <dbReference type="ARBA" id="ARBA00004766"/>
    </source>
</evidence>
<evidence type="ECO:0000256" key="5">
    <source>
        <dbReference type="ARBA" id="ARBA00010122"/>
    </source>
</evidence>
<keyword evidence="8 14" id="KW-0418">Kinase</keyword>
<organism evidence="17 18">
    <name type="scientific">Candidatus Pullichristensenella excrementigallinarum</name>
    <dbReference type="NCBI Taxonomy" id="2840907"/>
    <lineage>
        <taxon>Bacteria</taxon>
        <taxon>Bacillati</taxon>
        <taxon>Bacillota</taxon>
        <taxon>Clostridia</taxon>
        <taxon>Candidatus Pullichristensenella</taxon>
    </lineage>
</organism>
<comment type="pathway">
    <text evidence="2 15">Amino-acid biosynthesis; L-lysine biosynthesis via DAP pathway; (S)-tetrahydrodipicolinate from L-aspartate: step 1/4.</text>
</comment>
<feature type="domain" description="ACT" evidence="16">
    <location>
        <begin position="378"/>
        <end position="445"/>
    </location>
</feature>
<evidence type="ECO:0000256" key="6">
    <source>
        <dbReference type="ARBA" id="ARBA00022679"/>
    </source>
</evidence>
<dbReference type="SUPFAM" id="SSF53633">
    <property type="entry name" value="Carbamate kinase-like"/>
    <property type="match status" value="1"/>
</dbReference>
<keyword evidence="9 13" id="KW-0067">ATP-binding</keyword>
<evidence type="ECO:0000256" key="9">
    <source>
        <dbReference type="ARBA" id="ARBA00022840"/>
    </source>
</evidence>
<keyword evidence="10" id="KW-0220">Diaminopimelate biosynthesis</keyword>
<dbReference type="InterPro" id="IPR045865">
    <property type="entry name" value="ACT-like_dom_sf"/>
</dbReference>
<comment type="caution">
    <text evidence="17">The sequence shown here is derived from an EMBL/GenBank/DDBJ whole genome shotgun (WGS) entry which is preliminary data.</text>
</comment>
<comment type="pathway">
    <text evidence="3 15">Amino-acid biosynthesis; L-methionine biosynthesis via de novo pathway; L-homoserine from L-aspartate: step 1/3.</text>
</comment>
<evidence type="ECO:0000313" key="17">
    <source>
        <dbReference type="EMBL" id="HIU33312.1"/>
    </source>
</evidence>
<dbReference type="PANTHER" id="PTHR21499">
    <property type="entry name" value="ASPARTATE KINASE"/>
    <property type="match status" value="1"/>
</dbReference>
<feature type="binding site" evidence="13">
    <location>
        <begin position="207"/>
        <end position="208"/>
    </location>
    <ligand>
        <name>ATP</name>
        <dbReference type="ChEBI" id="CHEBI:30616"/>
    </ligand>
</feature>
<evidence type="ECO:0000256" key="8">
    <source>
        <dbReference type="ARBA" id="ARBA00022777"/>
    </source>
</evidence>
<proteinExistence type="inferred from homology"/>
<evidence type="ECO:0000259" key="16">
    <source>
        <dbReference type="PROSITE" id="PS51671"/>
    </source>
</evidence>